<organism evidence="3 4">
    <name type="scientific">Solanum commersonii</name>
    <name type="common">Commerson's wild potato</name>
    <name type="synonym">Commerson's nightshade</name>
    <dbReference type="NCBI Taxonomy" id="4109"/>
    <lineage>
        <taxon>Eukaryota</taxon>
        <taxon>Viridiplantae</taxon>
        <taxon>Streptophyta</taxon>
        <taxon>Embryophyta</taxon>
        <taxon>Tracheophyta</taxon>
        <taxon>Spermatophyta</taxon>
        <taxon>Magnoliopsida</taxon>
        <taxon>eudicotyledons</taxon>
        <taxon>Gunneridae</taxon>
        <taxon>Pentapetalae</taxon>
        <taxon>asterids</taxon>
        <taxon>lamiids</taxon>
        <taxon>Solanales</taxon>
        <taxon>Solanaceae</taxon>
        <taxon>Solanoideae</taxon>
        <taxon>Solaneae</taxon>
        <taxon>Solanum</taxon>
    </lineage>
</organism>
<name>A0A9J5X5U2_SOLCO</name>
<comment type="caution">
    <text evidence="3">The sequence shown here is derived from an EMBL/GenBank/DDBJ whole genome shotgun (WGS) entry which is preliminary data.</text>
</comment>
<keyword evidence="2" id="KW-0472">Membrane</keyword>
<evidence type="ECO:0000256" key="1">
    <source>
        <dbReference type="SAM" id="MobiDB-lite"/>
    </source>
</evidence>
<feature type="transmembrane region" description="Helical" evidence="2">
    <location>
        <begin position="42"/>
        <end position="64"/>
    </location>
</feature>
<evidence type="ECO:0000256" key="2">
    <source>
        <dbReference type="SAM" id="Phobius"/>
    </source>
</evidence>
<accession>A0A9J5X5U2</accession>
<evidence type="ECO:0000313" key="4">
    <source>
        <dbReference type="Proteomes" id="UP000824120"/>
    </source>
</evidence>
<feature type="compositionally biased region" description="Polar residues" evidence="1">
    <location>
        <begin position="14"/>
        <end position="26"/>
    </location>
</feature>
<keyword evidence="4" id="KW-1185">Reference proteome</keyword>
<reference evidence="3 4" key="1">
    <citation type="submission" date="2020-09" db="EMBL/GenBank/DDBJ databases">
        <title>De no assembly of potato wild relative species, Solanum commersonii.</title>
        <authorList>
            <person name="Cho K."/>
        </authorList>
    </citation>
    <scope>NUCLEOTIDE SEQUENCE [LARGE SCALE GENOMIC DNA]</scope>
    <source>
        <strain evidence="3">LZ3.2</strain>
        <tissue evidence="3">Leaf</tissue>
    </source>
</reference>
<protein>
    <submittedName>
        <fullName evidence="3">Uncharacterized protein</fullName>
    </submittedName>
</protein>
<proteinExistence type="predicted"/>
<dbReference type="Proteomes" id="UP000824120">
    <property type="component" value="Chromosome 10"/>
</dbReference>
<gene>
    <name evidence="3" type="ORF">H5410_053003</name>
</gene>
<feature type="region of interest" description="Disordered" evidence="1">
    <location>
        <begin position="1"/>
        <end position="26"/>
    </location>
</feature>
<dbReference type="EMBL" id="JACXVP010000010">
    <property type="protein sequence ID" value="KAG5582376.1"/>
    <property type="molecule type" value="Genomic_DNA"/>
</dbReference>
<sequence>MEPFGPDDLKFPFSRSNKPLSKTTKSSHFQGQMTLRAGNPPILHILVCYSLTSFFVIVNFDVIFAKNFIDAMIIGDSDFRHHFCQNFLWTSLNILSMELVGLDG</sequence>
<dbReference type="AlphaFoldDB" id="A0A9J5X5U2"/>
<evidence type="ECO:0000313" key="3">
    <source>
        <dbReference type="EMBL" id="KAG5582376.1"/>
    </source>
</evidence>
<keyword evidence="2" id="KW-1133">Transmembrane helix</keyword>
<keyword evidence="2" id="KW-0812">Transmembrane</keyword>